<feature type="region of interest" description="Disordered" evidence="1">
    <location>
        <begin position="194"/>
        <end position="213"/>
    </location>
</feature>
<feature type="region of interest" description="Disordered" evidence="1">
    <location>
        <begin position="113"/>
        <end position="171"/>
    </location>
</feature>
<sequence length="302" mass="32425">MLSRSSTTAYSCRRQLGHTARAACSLQSRASSTSAGTAPSGEATQTPIKRSIPLAQRFGNLIIPDTRTDRRGPRAAARQAAALNDKPLVDTLAARLARRQPGKAGEALLAQVTQTQSHLGGQQKKQTPQWKGAKFSQGTQRAGDNQRSGSEDRRPRRNKPERVPEEPEMNTALTAENFAIHSSTDLDSLFGSSTPTSFVPAPRKSSKKKAVAKSTEDTAVRVSAFRLQHVLERVAGDYSRYHPQDIVRIRGDSVQTLGPVGLAKQIISRKAEVGLKSKETAIGVVSKLAGKVVADTQVAAQA</sequence>
<dbReference type="EMBL" id="OZ037944">
    <property type="protein sequence ID" value="CAL1694426.1"/>
    <property type="molecule type" value="Genomic_DNA"/>
</dbReference>
<gene>
    <name evidence="2" type="ORF">GFSPODELE1_LOCUS298</name>
</gene>
<feature type="compositionally biased region" description="Basic and acidic residues" evidence="1">
    <location>
        <begin position="149"/>
        <end position="165"/>
    </location>
</feature>
<feature type="region of interest" description="Disordered" evidence="1">
    <location>
        <begin position="23"/>
        <end position="51"/>
    </location>
</feature>
<keyword evidence="3" id="KW-1185">Reference proteome</keyword>
<protein>
    <submittedName>
        <fullName evidence="2">Uncharacterized protein</fullName>
    </submittedName>
</protein>
<feature type="compositionally biased region" description="Polar residues" evidence="1">
    <location>
        <begin position="136"/>
        <end position="148"/>
    </location>
</feature>
<evidence type="ECO:0000313" key="3">
    <source>
        <dbReference type="Proteomes" id="UP001497453"/>
    </source>
</evidence>
<evidence type="ECO:0000313" key="2">
    <source>
        <dbReference type="EMBL" id="CAL1694426.1"/>
    </source>
</evidence>
<proteinExistence type="predicted"/>
<feature type="compositionally biased region" description="Polar residues" evidence="1">
    <location>
        <begin position="113"/>
        <end position="129"/>
    </location>
</feature>
<name>A0ABP1CFM1_9APHY</name>
<organism evidence="2 3">
    <name type="scientific">Somion occarium</name>
    <dbReference type="NCBI Taxonomy" id="3059160"/>
    <lineage>
        <taxon>Eukaryota</taxon>
        <taxon>Fungi</taxon>
        <taxon>Dikarya</taxon>
        <taxon>Basidiomycota</taxon>
        <taxon>Agaricomycotina</taxon>
        <taxon>Agaricomycetes</taxon>
        <taxon>Polyporales</taxon>
        <taxon>Cerrenaceae</taxon>
        <taxon>Somion</taxon>
    </lineage>
</organism>
<accession>A0ABP1CFM1</accession>
<evidence type="ECO:0000256" key="1">
    <source>
        <dbReference type="SAM" id="MobiDB-lite"/>
    </source>
</evidence>
<dbReference type="Proteomes" id="UP001497453">
    <property type="component" value="Chromosome 1"/>
</dbReference>
<feature type="compositionally biased region" description="Low complexity" evidence="1">
    <location>
        <begin position="30"/>
        <end position="44"/>
    </location>
</feature>
<reference evidence="3" key="1">
    <citation type="submission" date="2024-04" db="EMBL/GenBank/DDBJ databases">
        <authorList>
            <person name="Shaw F."/>
            <person name="Minotto A."/>
        </authorList>
    </citation>
    <scope>NUCLEOTIDE SEQUENCE [LARGE SCALE GENOMIC DNA]</scope>
</reference>